<protein>
    <submittedName>
        <fullName evidence="4">Response regulator receiver domain protein</fullName>
    </submittedName>
</protein>
<reference evidence="4 5" key="1">
    <citation type="submission" date="2017-06" db="EMBL/GenBank/DDBJ databases">
        <title>Genome sequencing of cyanobaciteial culture collection at National Institute for Environmental Studies (NIES).</title>
        <authorList>
            <person name="Hirose Y."/>
            <person name="Shimura Y."/>
            <person name="Fujisawa T."/>
            <person name="Nakamura Y."/>
            <person name="Kawachi M."/>
        </authorList>
    </citation>
    <scope>NUCLEOTIDE SEQUENCE [LARGE SCALE GENOMIC DNA]</scope>
    <source>
        <strain evidence="4 5">NIES-267</strain>
    </source>
</reference>
<accession>A0A1Z4LXH4</accession>
<dbReference type="PANTHER" id="PTHR44591:SF22">
    <property type="entry name" value="CHEY SUBFAMILY"/>
    <property type="match status" value="1"/>
</dbReference>
<dbReference type="Pfam" id="PF00072">
    <property type="entry name" value="Response_reg"/>
    <property type="match status" value="1"/>
</dbReference>
<dbReference type="AlphaFoldDB" id="A0A1Z4LXH4"/>
<organism evidence="4 5">
    <name type="scientific">Calothrix parasitica NIES-267</name>
    <dbReference type="NCBI Taxonomy" id="1973488"/>
    <lineage>
        <taxon>Bacteria</taxon>
        <taxon>Bacillati</taxon>
        <taxon>Cyanobacteriota</taxon>
        <taxon>Cyanophyceae</taxon>
        <taxon>Nostocales</taxon>
        <taxon>Calotrichaceae</taxon>
        <taxon>Calothrix</taxon>
    </lineage>
</organism>
<evidence type="ECO:0000256" key="1">
    <source>
        <dbReference type="ARBA" id="ARBA00022553"/>
    </source>
</evidence>
<evidence type="ECO:0000313" key="5">
    <source>
        <dbReference type="Proteomes" id="UP000218418"/>
    </source>
</evidence>
<evidence type="ECO:0000313" key="4">
    <source>
        <dbReference type="EMBL" id="BAY85957.1"/>
    </source>
</evidence>
<dbReference type="PROSITE" id="PS50110">
    <property type="entry name" value="RESPONSE_REGULATORY"/>
    <property type="match status" value="1"/>
</dbReference>
<proteinExistence type="predicted"/>
<dbReference type="GO" id="GO:0000160">
    <property type="term" value="P:phosphorelay signal transduction system"/>
    <property type="evidence" value="ECO:0007669"/>
    <property type="project" value="InterPro"/>
</dbReference>
<dbReference type="InterPro" id="IPR011006">
    <property type="entry name" value="CheY-like_superfamily"/>
</dbReference>
<evidence type="ECO:0000259" key="3">
    <source>
        <dbReference type="PROSITE" id="PS50110"/>
    </source>
</evidence>
<dbReference type="Gene3D" id="3.40.50.2300">
    <property type="match status" value="1"/>
</dbReference>
<name>A0A1Z4LXH4_9CYAN</name>
<keyword evidence="5" id="KW-1185">Reference proteome</keyword>
<sequence length="130" mass="14663">MQTVNHRRIVLVIENEDALQELTQLCLETVLGWEVLTANSVNEAIVKATTERVNAILVDLNEIIFDFDWKTISQLQNNPKTEQIPIILLTTTEQYKQLPQLSEFGVTAAIIKPFDLSTLATQVAAALNWE</sequence>
<dbReference type="OrthoDB" id="9800897at2"/>
<dbReference type="InterPro" id="IPR050595">
    <property type="entry name" value="Bact_response_regulator"/>
</dbReference>
<dbReference type="SMART" id="SM00448">
    <property type="entry name" value="REC"/>
    <property type="match status" value="1"/>
</dbReference>
<gene>
    <name evidence="4" type="ORF">NIES267_54630</name>
</gene>
<dbReference type="SUPFAM" id="SSF52172">
    <property type="entry name" value="CheY-like"/>
    <property type="match status" value="1"/>
</dbReference>
<dbReference type="EMBL" id="AP018227">
    <property type="protein sequence ID" value="BAY85957.1"/>
    <property type="molecule type" value="Genomic_DNA"/>
</dbReference>
<keyword evidence="1 2" id="KW-0597">Phosphoprotein</keyword>
<dbReference type="InterPro" id="IPR001789">
    <property type="entry name" value="Sig_transdc_resp-reg_receiver"/>
</dbReference>
<feature type="modified residue" description="4-aspartylphosphate" evidence="2">
    <location>
        <position position="59"/>
    </location>
</feature>
<feature type="domain" description="Response regulatory" evidence="3">
    <location>
        <begin position="9"/>
        <end position="127"/>
    </location>
</feature>
<dbReference type="Proteomes" id="UP000218418">
    <property type="component" value="Chromosome"/>
</dbReference>
<evidence type="ECO:0000256" key="2">
    <source>
        <dbReference type="PROSITE-ProRule" id="PRU00169"/>
    </source>
</evidence>
<dbReference type="PANTHER" id="PTHR44591">
    <property type="entry name" value="STRESS RESPONSE REGULATOR PROTEIN 1"/>
    <property type="match status" value="1"/>
</dbReference>